<gene>
    <name evidence="1" type="ORF">SMRZ_LOCUS14377</name>
</gene>
<protein>
    <submittedName>
        <fullName evidence="1">Uncharacterized protein</fullName>
    </submittedName>
</protein>
<sequence length="176" mass="20095">MTMTRQGCEREPKFRDLENTEGKVILSCPSTSNGSSSCGLSSSADNLCDVITSEISVRKFIDGLKKMENGESELNFKTVLSQQKPTLTNDPTLLSSLLKKNEALLKENSEYKLVIKRQTLQIELLESKLKILHADERKDNIEVTDQKNIERLQKYCEELQGQVSNEMNKYIYYFDS</sequence>
<evidence type="ECO:0000313" key="2">
    <source>
        <dbReference type="Proteomes" id="UP000277204"/>
    </source>
</evidence>
<name>A0A183MEA2_9TREM</name>
<dbReference type="EMBL" id="UZAI01016775">
    <property type="protein sequence ID" value="VDP15669.1"/>
    <property type="molecule type" value="Genomic_DNA"/>
</dbReference>
<proteinExistence type="predicted"/>
<reference evidence="1 2" key="1">
    <citation type="submission" date="2018-11" db="EMBL/GenBank/DDBJ databases">
        <authorList>
            <consortium name="Pathogen Informatics"/>
        </authorList>
    </citation>
    <scope>NUCLEOTIDE SEQUENCE [LARGE SCALE GENOMIC DNA]</scope>
    <source>
        <strain evidence="1 2">Zambia</strain>
    </source>
</reference>
<accession>A0A183MEA2</accession>
<organism evidence="1 2">
    <name type="scientific">Schistosoma margrebowiei</name>
    <dbReference type="NCBI Taxonomy" id="48269"/>
    <lineage>
        <taxon>Eukaryota</taxon>
        <taxon>Metazoa</taxon>
        <taxon>Spiralia</taxon>
        <taxon>Lophotrochozoa</taxon>
        <taxon>Platyhelminthes</taxon>
        <taxon>Trematoda</taxon>
        <taxon>Digenea</taxon>
        <taxon>Strigeidida</taxon>
        <taxon>Schistosomatoidea</taxon>
        <taxon>Schistosomatidae</taxon>
        <taxon>Schistosoma</taxon>
    </lineage>
</organism>
<dbReference type="Proteomes" id="UP000277204">
    <property type="component" value="Unassembled WGS sequence"/>
</dbReference>
<dbReference type="AlphaFoldDB" id="A0A183MEA2"/>
<evidence type="ECO:0000313" key="1">
    <source>
        <dbReference type="EMBL" id="VDP15669.1"/>
    </source>
</evidence>
<dbReference type="STRING" id="48269.A0A183MEA2"/>
<keyword evidence="2" id="KW-1185">Reference proteome</keyword>